<keyword evidence="1" id="KW-0472">Membrane</keyword>
<keyword evidence="1" id="KW-1133">Transmembrane helix</keyword>
<evidence type="ECO:0000313" key="3">
    <source>
        <dbReference type="Proteomes" id="UP000826775"/>
    </source>
</evidence>
<protein>
    <submittedName>
        <fullName evidence="2">Uncharacterized protein</fullName>
    </submittedName>
</protein>
<keyword evidence="1" id="KW-0812">Transmembrane</keyword>
<sequence>MEQSQRSPEQVYMSRYAKDLAFENLFKNFIFFVVFVITAMVSVSVWLLPKISDYRSQDLEARQQATIVAYYRKDFVGTLKDYETLEQNNISLLKHPDYTMATNNLNTLLRQHFTHIKIQEKSSRIDPLERFIHDELRVNVQAHSLSDFYAFFDGLAAISAYTQIEFPITITKNKHTFILDFGMHVDYKVMKR</sequence>
<evidence type="ECO:0000256" key="1">
    <source>
        <dbReference type="SAM" id="Phobius"/>
    </source>
</evidence>
<evidence type="ECO:0000313" key="2">
    <source>
        <dbReference type="EMBL" id="BCZ17381.1"/>
    </source>
</evidence>
<dbReference type="RefSeq" id="WP_221280636.1">
    <property type="nucleotide sequence ID" value="NZ_AP024814.1"/>
</dbReference>
<keyword evidence="3" id="KW-1185">Reference proteome</keyword>
<gene>
    <name evidence="2" type="ORF">NHP190003_06630</name>
</gene>
<feature type="transmembrane region" description="Helical" evidence="1">
    <location>
        <begin position="29"/>
        <end position="48"/>
    </location>
</feature>
<organism evidence="2 3">
    <name type="scientific">Helicobacter gastrocanis</name>
    <dbReference type="NCBI Taxonomy" id="2849641"/>
    <lineage>
        <taxon>Bacteria</taxon>
        <taxon>Pseudomonadati</taxon>
        <taxon>Campylobacterota</taxon>
        <taxon>Epsilonproteobacteria</taxon>
        <taxon>Campylobacterales</taxon>
        <taxon>Helicobacteraceae</taxon>
        <taxon>Helicobacter</taxon>
    </lineage>
</organism>
<name>A0ABN6I1B6_9HELI</name>
<dbReference type="EMBL" id="AP024814">
    <property type="protein sequence ID" value="BCZ17381.1"/>
    <property type="molecule type" value="Genomic_DNA"/>
</dbReference>
<proteinExistence type="predicted"/>
<dbReference type="Proteomes" id="UP000826775">
    <property type="component" value="Chromosome"/>
</dbReference>
<accession>A0ABN6I1B6</accession>
<reference evidence="2 3" key="1">
    <citation type="submission" date="2021-07" db="EMBL/GenBank/DDBJ databases">
        <title>Novel Helicobacter sp. Isolated from a dog.</title>
        <authorList>
            <person name="Rimbara E."/>
            <person name="Suzuki M."/>
        </authorList>
    </citation>
    <scope>NUCLEOTIDE SEQUENCE [LARGE SCALE GENOMIC DNA]</scope>
    <source>
        <strain evidence="3">NHP19-003</strain>
    </source>
</reference>